<comment type="caution">
    <text evidence="1">The sequence shown here is derived from an EMBL/GenBank/DDBJ whole genome shotgun (WGS) entry which is preliminary data.</text>
</comment>
<dbReference type="EMBL" id="JAUESC010000381">
    <property type="protein sequence ID" value="KAK0590937.1"/>
    <property type="molecule type" value="Genomic_DNA"/>
</dbReference>
<sequence>MVWAFHFSVSPVLLHQRSIAVVMRIVEEHLDAQRNREMAMAKLGFLKATERGKDKEISCCNCFALKSHMFCEG</sequence>
<keyword evidence="2" id="KW-1185">Reference proteome</keyword>
<reference evidence="1" key="1">
    <citation type="journal article" date="2022" name="Plant J.">
        <title>Strategies of tolerance reflected in two North American maple genomes.</title>
        <authorList>
            <person name="McEvoy S.L."/>
            <person name="Sezen U.U."/>
            <person name="Trouern-Trend A."/>
            <person name="McMahon S.M."/>
            <person name="Schaberg P.G."/>
            <person name="Yang J."/>
            <person name="Wegrzyn J.L."/>
            <person name="Swenson N.G."/>
        </authorList>
    </citation>
    <scope>NUCLEOTIDE SEQUENCE</scope>
    <source>
        <strain evidence="1">NS2018</strain>
    </source>
</reference>
<evidence type="ECO:0000313" key="2">
    <source>
        <dbReference type="Proteomes" id="UP001168877"/>
    </source>
</evidence>
<proteinExistence type="predicted"/>
<dbReference type="Proteomes" id="UP001168877">
    <property type="component" value="Unassembled WGS sequence"/>
</dbReference>
<organism evidence="1 2">
    <name type="scientific">Acer saccharum</name>
    <name type="common">Sugar maple</name>
    <dbReference type="NCBI Taxonomy" id="4024"/>
    <lineage>
        <taxon>Eukaryota</taxon>
        <taxon>Viridiplantae</taxon>
        <taxon>Streptophyta</taxon>
        <taxon>Embryophyta</taxon>
        <taxon>Tracheophyta</taxon>
        <taxon>Spermatophyta</taxon>
        <taxon>Magnoliopsida</taxon>
        <taxon>eudicotyledons</taxon>
        <taxon>Gunneridae</taxon>
        <taxon>Pentapetalae</taxon>
        <taxon>rosids</taxon>
        <taxon>malvids</taxon>
        <taxon>Sapindales</taxon>
        <taxon>Sapindaceae</taxon>
        <taxon>Hippocastanoideae</taxon>
        <taxon>Acereae</taxon>
        <taxon>Acer</taxon>
    </lineage>
</organism>
<protein>
    <submittedName>
        <fullName evidence="1">Uncharacterized protein</fullName>
    </submittedName>
</protein>
<dbReference type="AlphaFoldDB" id="A0AA39VSG6"/>
<evidence type="ECO:0000313" key="1">
    <source>
        <dbReference type="EMBL" id="KAK0590937.1"/>
    </source>
</evidence>
<gene>
    <name evidence="1" type="ORF">LWI29_033425</name>
</gene>
<accession>A0AA39VSG6</accession>
<name>A0AA39VSG6_ACESA</name>
<reference evidence="1" key="2">
    <citation type="submission" date="2023-06" db="EMBL/GenBank/DDBJ databases">
        <authorList>
            <person name="Swenson N.G."/>
            <person name="Wegrzyn J.L."/>
            <person name="Mcevoy S.L."/>
        </authorList>
    </citation>
    <scope>NUCLEOTIDE SEQUENCE</scope>
    <source>
        <strain evidence="1">NS2018</strain>
        <tissue evidence="1">Leaf</tissue>
    </source>
</reference>